<evidence type="ECO:0000256" key="1">
    <source>
        <dbReference type="SAM" id="MobiDB-lite"/>
    </source>
</evidence>
<evidence type="ECO:0000313" key="3">
    <source>
        <dbReference type="Proteomes" id="UP001189429"/>
    </source>
</evidence>
<protein>
    <submittedName>
        <fullName evidence="2">Uncharacterized protein</fullName>
    </submittedName>
</protein>
<dbReference type="Proteomes" id="UP001189429">
    <property type="component" value="Unassembled WGS sequence"/>
</dbReference>
<feature type="region of interest" description="Disordered" evidence="1">
    <location>
        <begin position="301"/>
        <end position="381"/>
    </location>
</feature>
<feature type="compositionally biased region" description="Gly residues" evidence="1">
    <location>
        <begin position="309"/>
        <end position="320"/>
    </location>
</feature>
<organism evidence="2 3">
    <name type="scientific">Prorocentrum cordatum</name>
    <dbReference type="NCBI Taxonomy" id="2364126"/>
    <lineage>
        <taxon>Eukaryota</taxon>
        <taxon>Sar</taxon>
        <taxon>Alveolata</taxon>
        <taxon>Dinophyceae</taxon>
        <taxon>Prorocentrales</taxon>
        <taxon>Prorocentraceae</taxon>
        <taxon>Prorocentrum</taxon>
    </lineage>
</organism>
<reference evidence="2" key="1">
    <citation type="submission" date="2023-10" db="EMBL/GenBank/DDBJ databases">
        <authorList>
            <person name="Chen Y."/>
            <person name="Shah S."/>
            <person name="Dougan E. K."/>
            <person name="Thang M."/>
            <person name="Chan C."/>
        </authorList>
    </citation>
    <scope>NUCLEOTIDE SEQUENCE [LARGE SCALE GENOMIC DNA]</scope>
</reference>
<proteinExistence type="predicted"/>
<feature type="compositionally biased region" description="Low complexity" evidence="1">
    <location>
        <begin position="321"/>
        <end position="333"/>
    </location>
</feature>
<sequence length="381" mass="41026">MDSEKVRLDANGMLRDKLPLRHSLRVPLIATFRARGQVWGVTPSALLTAGAATSVGGLRRSYKIGGLPQWNAEWRRSFPEGLGVSLEHWAKLLIRLAEDGSVLASSGSIAYSLEVGVYGAPPPEDATVQNALGKRVLRAYDLRSHGPVGLLAGGVVDYLQEEGLSDVGVSSRVYACQLLLFVATEMLKPCKWPVDSEVPEAPWQDCATDFSEVWPQVLPSGGGIPAPGTPNFLTEMCTSLDEATDILQIVGKVLEFVDAKLNGDRKCDDHGFRAPEHCKATFSYDGRELSGCVREKFEFPDISKKPRGAPGGARSRGGRTGTARGASAQGAQGWPPSEAWPRRSALGAPLQRIGKPPLWGYGFHPGSGGEELQRRGRTSEN</sequence>
<comment type="caution">
    <text evidence="2">The sequence shown here is derived from an EMBL/GenBank/DDBJ whole genome shotgun (WGS) entry which is preliminary data.</text>
</comment>
<gene>
    <name evidence="2" type="ORF">PCOR1329_LOCUS38429</name>
</gene>
<accession>A0ABN9TEV0</accession>
<keyword evidence="3" id="KW-1185">Reference proteome</keyword>
<evidence type="ECO:0000313" key="2">
    <source>
        <dbReference type="EMBL" id="CAK0844306.1"/>
    </source>
</evidence>
<feature type="compositionally biased region" description="Basic and acidic residues" evidence="1">
    <location>
        <begin position="371"/>
        <end position="381"/>
    </location>
</feature>
<name>A0ABN9TEV0_9DINO</name>
<dbReference type="EMBL" id="CAUYUJ010014653">
    <property type="protein sequence ID" value="CAK0844306.1"/>
    <property type="molecule type" value="Genomic_DNA"/>
</dbReference>